<dbReference type="EMBL" id="CP043732">
    <property type="protein sequence ID" value="QMU96910.1"/>
    <property type="molecule type" value="Genomic_DNA"/>
</dbReference>
<dbReference type="Pfam" id="PF26348">
    <property type="entry name" value="SRA_ScoMcrA"/>
    <property type="match status" value="1"/>
</dbReference>
<organism evidence="2 3">
    <name type="scientific">Microbacterium esteraromaticum</name>
    <dbReference type="NCBI Taxonomy" id="57043"/>
    <lineage>
        <taxon>Bacteria</taxon>
        <taxon>Bacillati</taxon>
        <taxon>Actinomycetota</taxon>
        <taxon>Actinomycetes</taxon>
        <taxon>Micrococcales</taxon>
        <taxon>Microbacteriaceae</taxon>
        <taxon>Microbacterium</taxon>
    </lineage>
</organism>
<sequence length="315" mass="34924">MPTSLPLIVGELYTRSDLAIVYGGSTQGGIIASNKSSSVFIFTDHAQANQFGYVYDGFSPDGRVLHYTGAGQDGDQLESHSNAPVLTHAARGRTLHAFVADGFLEGTQRKRQRYMGEFFLDPARPFERMPAPDKSGALRTVIVFRLLPVGPVPDRVIETMGLSQISDRADTLEVPIEINSTHFFETSGRAAGSAVRRESQLVDEFVASQHGHEFKRWAIKLPEERSPLLTDVYDKTNRVLYEAKSMSGRSALRMAVGQLYDYRRHVEVDGLRCSVLLPERPKADLRDFVESAGLGLVFKDGAQFLFEGQGDWGRP</sequence>
<gene>
    <name evidence="2" type="ORF">FVO59_06500</name>
</gene>
<accession>A0A7D7WI39</accession>
<protein>
    <recommendedName>
        <fullName evidence="1">ScoMcrA-like SRA domain-containing protein</fullName>
    </recommendedName>
</protein>
<dbReference type="RefSeq" id="WP_182255855.1">
    <property type="nucleotide sequence ID" value="NZ_CP043732.1"/>
</dbReference>
<feature type="domain" description="ScoMcrA-like SRA" evidence="1">
    <location>
        <begin position="13"/>
        <end position="150"/>
    </location>
</feature>
<evidence type="ECO:0000259" key="1">
    <source>
        <dbReference type="Pfam" id="PF26348"/>
    </source>
</evidence>
<evidence type="ECO:0000313" key="2">
    <source>
        <dbReference type="EMBL" id="QMU96910.1"/>
    </source>
</evidence>
<proteinExistence type="predicted"/>
<name>A0A7D7WI39_9MICO</name>
<reference evidence="2 3" key="1">
    <citation type="journal article" date="2020" name="Front. Microbiol.">
        <title>Design of Bacterial Strain-Specific qPCR Assays Using NGS Data and Publicly Available Resources and Its Application to Track Biocontrol Strains.</title>
        <authorList>
            <person name="Hernandez I."/>
            <person name="Sant C."/>
            <person name="Martinez R."/>
            <person name="Fernandez C."/>
        </authorList>
    </citation>
    <scope>NUCLEOTIDE SEQUENCE [LARGE SCALE GENOMIC DNA]</scope>
    <source>
        <strain evidence="2 3">B24</strain>
    </source>
</reference>
<dbReference type="AlphaFoldDB" id="A0A7D7WI39"/>
<dbReference type="InterPro" id="IPR058712">
    <property type="entry name" value="SRA_ScoMcrA"/>
</dbReference>
<dbReference type="Proteomes" id="UP000515708">
    <property type="component" value="Chromosome"/>
</dbReference>
<evidence type="ECO:0000313" key="3">
    <source>
        <dbReference type="Proteomes" id="UP000515708"/>
    </source>
</evidence>